<evidence type="ECO:0000313" key="6">
    <source>
        <dbReference type="Proteomes" id="UP000094271"/>
    </source>
</evidence>
<dbReference type="EMBL" id="MEHA01000027">
    <property type="protein sequence ID" value="ODR45379.1"/>
    <property type="molecule type" value="Genomic_DNA"/>
</dbReference>
<evidence type="ECO:0000313" key="5">
    <source>
        <dbReference type="EMBL" id="ODR45379.1"/>
    </source>
</evidence>
<keyword evidence="3" id="KW-0804">Transcription</keyword>
<evidence type="ECO:0000256" key="2">
    <source>
        <dbReference type="ARBA" id="ARBA00023125"/>
    </source>
</evidence>
<feature type="domain" description="HTH cro/C1-type" evidence="4">
    <location>
        <begin position="5"/>
        <end position="59"/>
    </location>
</feature>
<evidence type="ECO:0000256" key="3">
    <source>
        <dbReference type="ARBA" id="ARBA00023163"/>
    </source>
</evidence>
<dbReference type="PANTHER" id="PTHR40661">
    <property type="match status" value="1"/>
</dbReference>
<evidence type="ECO:0000256" key="1">
    <source>
        <dbReference type="ARBA" id="ARBA00023015"/>
    </source>
</evidence>
<dbReference type="SUPFAM" id="SSF47413">
    <property type="entry name" value="lambda repressor-like DNA-binding domains"/>
    <property type="match status" value="1"/>
</dbReference>
<dbReference type="Gene3D" id="1.10.260.40">
    <property type="entry name" value="lambda repressor-like DNA-binding domains"/>
    <property type="match status" value="1"/>
</dbReference>
<dbReference type="SMART" id="SM00530">
    <property type="entry name" value="HTH_XRE"/>
    <property type="match status" value="1"/>
</dbReference>
<keyword evidence="2" id="KW-0238">DNA-binding</keyword>
<sequence>MNKRIREIRKFYNLTQTDFGKRIGVAGNTITNYESGNREPSNAVITLICKEFNVNEVWLRTGEGGIDNMFTQLDPADRYSINLGSLTSSENKFVQNAINYLAEAEPEKLEVLEEFMKACIGIK</sequence>
<name>A0A1E3UCQ0_9FIRM</name>
<dbReference type="CDD" id="cd00093">
    <property type="entry name" value="HTH_XRE"/>
    <property type="match status" value="1"/>
</dbReference>
<dbReference type="AlphaFoldDB" id="A0A1E3UCQ0"/>
<dbReference type="GO" id="GO:0003677">
    <property type="term" value="F:DNA binding"/>
    <property type="evidence" value="ECO:0007669"/>
    <property type="project" value="UniProtKB-KW"/>
</dbReference>
<dbReference type="InterPro" id="IPR010982">
    <property type="entry name" value="Lambda_DNA-bd_dom_sf"/>
</dbReference>
<dbReference type="PROSITE" id="PS50943">
    <property type="entry name" value="HTH_CROC1"/>
    <property type="match status" value="1"/>
</dbReference>
<dbReference type="OrthoDB" id="2735991at2"/>
<organism evidence="5 6">
    <name type="scientific">Eisenbergiella tayi</name>
    <dbReference type="NCBI Taxonomy" id="1432052"/>
    <lineage>
        <taxon>Bacteria</taxon>
        <taxon>Bacillati</taxon>
        <taxon>Bacillota</taxon>
        <taxon>Clostridia</taxon>
        <taxon>Lachnospirales</taxon>
        <taxon>Lachnospiraceae</taxon>
        <taxon>Eisenbergiella</taxon>
    </lineage>
</organism>
<reference evidence="5 6" key="1">
    <citation type="submission" date="2016-08" db="EMBL/GenBank/DDBJ databases">
        <authorList>
            <person name="Seilhamer J.J."/>
        </authorList>
    </citation>
    <scope>NUCLEOTIDE SEQUENCE [LARGE SCALE GENOMIC DNA]</scope>
    <source>
        <strain evidence="5 6">NML150140-1</strain>
    </source>
</reference>
<dbReference type="PANTHER" id="PTHR40661:SF3">
    <property type="entry name" value="FELS-1 PROPHAGE TRANSCRIPTIONAL REGULATOR"/>
    <property type="match status" value="1"/>
</dbReference>
<comment type="caution">
    <text evidence="5">The sequence shown here is derived from an EMBL/GenBank/DDBJ whole genome shotgun (WGS) entry which is preliminary data.</text>
</comment>
<dbReference type="RefSeq" id="WP_069432125.1">
    <property type="nucleotide sequence ID" value="NZ_MEHA01000027.1"/>
</dbReference>
<dbReference type="Proteomes" id="UP000094271">
    <property type="component" value="Unassembled WGS sequence"/>
</dbReference>
<protein>
    <submittedName>
        <fullName evidence="5">Transcriptional regulator</fullName>
    </submittedName>
</protein>
<keyword evidence="1" id="KW-0805">Transcription regulation</keyword>
<dbReference type="InterPro" id="IPR001387">
    <property type="entry name" value="Cro/C1-type_HTH"/>
</dbReference>
<evidence type="ECO:0000259" key="4">
    <source>
        <dbReference type="PROSITE" id="PS50943"/>
    </source>
</evidence>
<proteinExistence type="predicted"/>
<dbReference type="Pfam" id="PF12844">
    <property type="entry name" value="HTH_19"/>
    <property type="match status" value="1"/>
</dbReference>
<accession>A0A1E3UCQ0</accession>
<gene>
    <name evidence="5" type="ORF">BEI59_26935</name>
</gene>